<dbReference type="AlphaFoldDB" id="A0A3S0KWU6"/>
<dbReference type="PANTHER" id="PTHR33988">
    <property type="entry name" value="ENDORIBONUCLEASE MAZF-RELATED"/>
    <property type="match status" value="1"/>
</dbReference>
<evidence type="ECO:0000313" key="1">
    <source>
        <dbReference type="EMBL" id="RTR18062.1"/>
    </source>
</evidence>
<dbReference type="SUPFAM" id="SSF50118">
    <property type="entry name" value="Cell growth inhibitor/plasmid maintenance toxic component"/>
    <property type="match status" value="1"/>
</dbReference>
<reference evidence="1 2" key="1">
    <citation type="submission" date="2018-12" db="EMBL/GenBank/DDBJ databases">
        <authorList>
            <person name="Yang Y."/>
        </authorList>
    </citation>
    <scope>NUCLEOTIDE SEQUENCE [LARGE SCALE GENOMIC DNA]</scope>
    <source>
        <strain evidence="1 2">L-25-5w-1</strain>
    </source>
</reference>
<sequence>MPRRGDDFTGAGYVPARGDVVHLNWTPSVGHEQVGPHYGLVLSQDAYNLGTGLVIVSPITSKMGKLSGFELPIQAGRVNGVVILSEIRTLDYQARRIECEDRAAADLVAEAIRRVRLML</sequence>
<gene>
    <name evidence="1" type="ORF">EJ903_16300</name>
</gene>
<name>A0A3S0KWU6_9PROT</name>
<dbReference type="InterPro" id="IPR011067">
    <property type="entry name" value="Plasmid_toxin/cell-grow_inhib"/>
</dbReference>
<dbReference type="Pfam" id="PF02452">
    <property type="entry name" value="PemK_toxin"/>
    <property type="match status" value="1"/>
</dbReference>
<keyword evidence="1" id="KW-0255">Endonuclease</keyword>
<dbReference type="PANTHER" id="PTHR33988:SF3">
    <property type="entry name" value="ENDORIBONUCLEASE TOXIN CHPB-RELATED"/>
    <property type="match status" value="1"/>
</dbReference>
<dbReference type="GO" id="GO:0016075">
    <property type="term" value="P:rRNA catabolic process"/>
    <property type="evidence" value="ECO:0007669"/>
    <property type="project" value="TreeGrafter"/>
</dbReference>
<keyword evidence="2" id="KW-1185">Reference proteome</keyword>
<dbReference type="Gene3D" id="2.30.30.110">
    <property type="match status" value="1"/>
</dbReference>
<dbReference type="GO" id="GO:0006402">
    <property type="term" value="P:mRNA catabolic process"/>
    <property type="evidence" value="ECO:0007669"/>
    <property type="project" value="TreeGrafter"/>
</dbReference>
<dbReference type="GO" id="GO:0004521">
    <property type="term" value="F:RNA endonuclease activity"/>
    <property type="evidence" value="ECO:0007669"/>
    <property type="project" value="TreeGrafter"/>
</dbReference>
<organism evidence="1 2">
    <name type="scientific">Azospirillum griseum</name>
    <dbReference type="NCBI Taxonomy" id="2496639"/>
    <lineage>
        <taxon>Bacteria</taxon>
        <taxon>Pseudomonadati</taxon>
        <taxon>Pseudomonadota</taxon>
        <taxon>Alphaproteobacteria</taxon>
        <taxon>Rhodospirillales</taxon>
        <taxon>Azospirillaceae</taxon>
        <taxon>Azospirillum</taxon>
    </lineage>
</organism>
<dbReference type="GO" id="GO:0003677">
    <property type="term" value="F:DNA binding"/>
    <property type="evidence" value="ECO:0007669"/>
    <property type="project" value="InterPro"/>
</dbReference>
<proteinExistence type="predicted"/>
<dbReference type="EMBL" id="RXMA01000016">
    <property type="protein sequence ID" value="RTR18062.1"/>
    <property type="molecule type" value="Genomic_DNA"/>
</dbReference>
<dbReference type="RefSeq" id="WP_126617346.1">
    <property type="nucleotide sequence ID" value="NZ_JBHUCY010000054.1"/>
</dbReference>
<comment type="caution">
    <text evidence="1">The sequence shown here is derived from an EMBL/GenBank/DDBJ whole genome shotgun (WGS) entry which is preliminary data.</text>
</comment>
<protein>
    <submittedName>
        <fullName evidence="1">mRNA-degrading endonuclease</fullName>
    </submittedName>
</protein>
<keyword evidence="1" id="KW-0378">Hydrolase</keyword>
<evidence type="ECO:0000313" key="2">
    <source>
        <dbReference type="Proteomes" id="UP000277007"/>
    </source>
</evidence>
<keyword evidence="1" id="KW-0540">Nuclease</keyword>
<dbReference type="Proteomes" id="UP000277007">
    <property type="component" value="Unassembled WGS sequence"/>
</dbReference>
<accession>A0A3S0KWU6</accession>
<dbReference type="OrthoDB" id="9808744at2"/>
<dbReference type="InterPro" id="IPR003477">
    <property type="entry name" value="PemK-like"/>
</dbReference>